<evidence type="ECO:0000313" key="1">
    <source>
        <dbReference type="EMBL" id="PUA81531.1"/>
    </source>
</evidence>
<sequence>MATVIHVLRQVKLFLFVVKKRAGWRWHMAWVRPADPPWRLYQRLRPFRYDQARYAHTFLARTSGLVVDTEAEVPRRIFVVWTGPNALTPNRQRGLDSIRSMNPDLDVVFVTDENVDDWLVEGHPLHPAYEHLSLNHRSDHLRAYLLHHHGGGYSDVKPLRSPWASAYDRLDASDSWLVGYTEHRFDMVAKIPGVLGRDLVRGSTQVFGCGSFISRPRTPFTDELLTEQYRRMDEWADDLRRIPGGDRGQVEGYVVPWLGLMGSIVGPLCLKYQSHVLHDDRIKVVFEDYR</sequence>
<dbReference type="EMBL" id="PYXZ01000002">
    <property type="protein sequence ID" value="PUA81531.1"/>
    <property type="molecule type" value="Genomic_DNA"/>
</dbReference>
<dbReference type="AlphaFoldDB" id="A0A2R7YYV3"/>
<evidence type="ECO:0000313" key="2">
    <source>
        <dbReference type="Proteomes" id="UP000244867"/>
    </source>
</evidence>
<comment type="caution">
    <text evidence="1">The sequence shown here is derived from an EMBL/GenBank/DDBJ whole genome shotgun (WGS) entry which is preliminary data.</text>
</comment>
<dbReference type="Pfam" id="PF04488">
    <property type="entry name" value="Gly_transf_sug"/>
    <property type="match status" value="1"/>
</dbReference>
<dbReference type="Gene3D" id="3.90.550.20">
    <property type="match status" value="1"/>
</dbReference>
<evidence type="ECO:0008006" key="3">
    <source>
        <dbReference type="Google" id="ProtNLM"/>
    </source>
</evidence>
<organism evidence="1 2">
    <name type="scientific">Nocardioides currus</name>
    <dbReference type="NCBI Taxonomy" id="2133958"/>
    <lineage>
        <taxon>Bacteria</taxon>
        <taxon>Bacillati</taxon>
        <taxon>Actinomycetota</taxon>
        <taxon>Actinomycetes</taxon>
        <taxon>Propionibacteriales</taxon>
        <taxon>Nocardioidaceae</taxon>
        <taxon>Nocardioides</taxon>
    </lineage>
</organism>
<protein>
    <recommendedName>
        <fullName evidence="3">Capsular biosynthesis protein</fullName>
    </recommendedName>
</protein>
<name>A0A2R7YYV3_9ACTN</name>
<proteinExistence type="predicted"/>
<reference evidence="1 2" key="1">
    <citation type="submission" date="2018-03" db="EMBL/GenBank/DDBJ databases">
        <authorList>
            <person name="Keele B.F."/>
        </authorList>
    </citation>
    <scope>NUCLEOTIDE SEQUENCE [LARGE SCALE GENOMIC DNA]</scope>
    <source>
        <strain evidence="1 2">IB-3</strain>
    </source>
</reference>
<dbReference type="InterPro" id="IPR029044">
    <property type="entry name" value="Nucleotide-diphossugar_trans"/>
</dbReference>
<dbReference type="SUPFAM" id="SSF53448">
    <property type="entry name" value="Nucleotide-diphospho-sugar transferases"/>
    <property type="match status" value="1"/>
</dbReference>
<gene>
    <name evidence="1" type="ORF">C7S10_05475</name>
</gene>
<keyword evidence="2" id="KW-1185">Reference proteome</keyword>
<accession>A0A2R7YYV3</accession>
<dbReference type="InterPro" id="IPR007577">
    <property type="entry name" value="GlycoTrfase_DXD_sugar-bd_CS"/>
</dbReference>
<dbReference type="Proteomes" id="UP000244867">
    <property type="component" value="Unassembled WGS sequence"/>
</dbReference>